<organism evidence="2 3">
    <name type="scientific">Aspergillus sclerotialis</name>
    <dbReference type="NCBI Taxonomy" id="2070753"/>
    <lineage>
        <taxon>Eukaryota</taxon>
        <taxon>Fungi</taxon>
        <taxon>Dikarya</taxon>
        <taxon>Ascomycota</taxon>
        <taxon>Pezizomycotina</taxon>
        <taxon>Eurotiomycetes</taxon>
        <taxon>Eurotiomycetidae</taxon>
        <taxon>Eurotiales</taxon>
        <taxon>Aspergillaceae</taxon>
        <taxon>Aspergillus</taxon>
        <taxon>Aspergillus subgen. Polypaecilum</taxon>
    </lineage>
</organism>
<dbReference type="OrthoDB" id="10055769at2759"/>
<accession>A0A3A3A0Y2</accession>
<dbReference type="STRING" id="2070753.A0A3A3A0Y2"/>
<gene>
    <name evidence="2" type="ORF">PHISCL_03880</name>
</gene>
<dbReference type="AlphaFoldDB" id="A0A3A3A0Y2"/>
<dbReference type="Gene3D" id="1.10.8.790">
    <property type="entry name" value="RNA-dependent RNA polymerase, slab domain, helical subdomain-like"/>
    <property type="match status" value="1"/>
</dbReference>
<sequence>MILKNGFARQVPTHAFRRLSALSGREKLVGPGKVFVSTKEREERLRYLGKLVDDAIYLLNGGSYGSFSPQNGVRKGNSANEGRNRSPRKRRISDDEDEEEFHTAPNSPVKPVPAAPVELNHLHRATFDNADFCLDPVPSINGMGHVAKSRKLSATKGPSFLEKLTTPDRPQYYDSGTTKQDRSRLSFSTATASFLDESRGSCVEESFSTEITEPLDDDYLYEDSIARHMLSQEARMSFDAQAIMNESHEQSRRFSTHRDILNELYQSGPFSVDMAFPASVPLRYRYELERIGRAWDVPSDRLLVGRNLSLCYQDFWKWIEGHNQRNGKPLPEKSSRSAWDAASDFKSDKRSEVVVLTGDLDWCAESEPGILKLKLKPLRTEKSCRFYRRFGADRFMSLSMPPTAQPPGYLRHTSHPAVLRESIAEWLTQNEH</sequence>
<evidence type="ECO:0000313" key="2">
    <source>
        <dbReference type="EMBL" id="RJE23795.1"/>
    </source>
</evidence>
<feature type="region of interest" description="Disordered" evidence="1">
    <location>
        <begin position="68"/>
        <end position="114"/>
    </location>
</feature>
<protein>
    <submittedName>
        <fullName evidence="2">RNA polymerase</fullName>
    </submittedName>
</protein>
<dbReference type="EMBL" id="MVGC01000105">
    <property type="protein sequence ID" value="RJE23795.1"/>
    <property type="molecule type" value="Genomic_DNA"/>
</dbReference>
<keyword evidence="3" id="KW-1185">Reference proteome</keyword>
<comment type="caution">
    <text evidence="2">The sequence shown here is derived from an EMBL/GenBank/DDBJ whole genome shotgun (WGS) entry which is preliminary data.</text>
</comment>
<proteinExistence type="predicted"/>
<name>A0A3A3A0Y2_9EURO</name>
<evidence type="ECO:0000256" key="1">
    <source>
        <dbReference type="SAM" id="MobiDB-lite"/>
    </source>
</evidence>
<reference evidence="3" key="1">
    <citation type="submission" date="2017-02" db="EMBL/GenBank/DDBJ databases">
        <authorList>
            <person name="Tafer H."/>
            <person name="Lopandic K."/>
        </authorList>
    </citation>
    <scope>NUCLEOTIDE SEQUENCE [LARGE SCALE GENOMIC DNA]</scope>
    <source>
        <strain evidence="3">CBS 366.77</strain>
    </source>
</reference>
<evidence type="ECO:0000313" key="3">
    <source>
        <dbReference type="Proteomes" id="UP000266188"/>
    </source>
</evidence>
<dbReference type="Proteomes" id="UP000266188">
    <property type="component" value="Unassembled WGS sequence"/>
</dbReference>
<feature type="compositionally biased region" description="Polar residues" evidence="1">
    <location>
        <begin position="68"/>
        <end position="81"/>
    </location>
</feature>